<accession>A0A9E7HCE6</accession>
<feature type="compositionally biased region" description="Basic residues" evidence="1">
    <location>
        <begin position="28"/>
        <end position="40"/>
    </location>
</feature>
<dbReference type="OrthoDB" id="19908at2759"/>
<dbReference type="Proteomes" id="UP001055439">
    <property type="component" value="Chromosome 8"/>
</dbReference>
<name>A0A9E7HCE6_9LILI</name>
<reference evidence="2" key="1">
    <citation type="submission" date="2022-05" db="EMBL/GenBank/DDBJ databases">
        <title>The Musa troglodytarum L. genome provides insights into the mechanism of non-climacteric behaviour and enrichment of carotenoids.</title>
        <authorList>
            <person name="Wang J."/>
        </authorList>
    </citation>
    <scope>NUCLEOTIDE SEQUENCE</scope>
    <source>
        <tissue evidence="2">Leaf</tissue>
    </source>
</reference>
<evidence type="ECO:0000256" key="1">
    <source>
        <dbReference type="SAM" id="MobiDB-lite"/>
    </source>
</evidence>
<dbReference type="EMBL" id="CP097510">
    <property type="protein sequence ID" value="URE31811.1"/>
    <property type="molecule type" value="Genomic_DNA"/>
</dbReference>
<evidence type="ECO:0000313" key="2">
    <source>
        <dbReference type="EMBL" id="URE31811.1"/>
    </source>
</evidence>
<evidence type="ECO:0000313" key="3">
    <source>
        <dbReference type="Proteomes" id="UP001055439"/>
    </source>
</evidence>
<keyword evidence="3" id="KW-1185">Reference proteome</keyword>
<feature type="region of interest" description="Disordered" evidence="1">
    <location>
        <begin position="1"/>
        <end position="40"/>
    </location>
</feature>
<protein>
    <submittedName>
        <fullName evidence="2">Uncharacterized protein</fullName>
    </submittedName>
</protein>
<proteinExistence type="predicted"/>
<sequence length="40" mass="4431">MATMVKEVMVDDKGRDPSPGWTAASPSRSHRRLGLLPHSR</sequence>
<dbReference type="AlphaFoldDB" id="A0A9E7HCE6"/>
<gene>
    <name evidence="2" type="ORF">MUK42_06809</name>
</gene>
<organism evidence="2 3">
    <name type="scientific">Musa troglodytarum</name>
    <name type="common">fe'i banana</name>
    <dbReference type="NCBI Taxonomy" id="320322"/>
    <lineage>
        <taxon>Eukaryota</taxon>
        <taxon>Viridiplantae</taxon>
        <taxon>Streptophyta</taxon>
        <taxon>Embryophyta</taxon>
        <taxon>Tracheophyta</taxon>
        <taxon>Spermatophyta</taxon>
        <taxon>Magnoliopsida</taxon>
        <taxon>Liliopsida</taxon>
        <taxon>Zingiberales</taxon>
        <taxon>Musaceae</taxon>
        <taxon>Musa</taxon>
    </lineage>
</organism>